<dbReference type="SUPFAM" id="SSF46689">
    <property type="entry name" value="Homeodomain-like"/>
    <property type="match status" value="1"/>
</dbReference>
<dbReference type="PROSITE" id="PS00688">
    <property type="entry name" value="SIGMA54_INTERACT_3"/>
    <property type="match status" value="1"/>
</dbReference>
<keyword evidence="4" id="KW-0238">DNA-binding</keyword>
<gene>
    <name evidence="7" type="ORF">HF690_14645</name>
</gene>
<organism evidence="7 8">
    <name type="scientific">Oleiagrimonas citrea</name>
    <dbReference type="NCBI Taxonomy" id="1665687"/>
    <lineage>
        <taxon>Bacteria</taxon>
        <taxon>Pseudomonadati</taxon>
        <taxon>Pseudomonadota</taxon>
        <taxon>Gammaproteobacteria</taxon>
        <taxon>Lysobacterales</taxon>
        <taxon>Rhodanobacteraceae</taxon>
        <taxon>Oleiagrimonas</taxon>
    </lineage>
</organism>
<dbReference type="InterPro" id="IPR025943">
    <property type="entry name" value="Sigma_54_int_dom_ATP-bd_2"/>
</dbReference>
<dbReference type="CDD" id="cd00009">
    <property type="entry name" value="AAA"/>
    <property type="match status" value="1"/>
</dbReference>
<dbReference type="InterPro" id="IPR002078">
    <property type="entry name" value="Sigma_54_int"/>
</dbReference>
<keyword evidence="3" id="KW-0805">Transcription regulation</keyword>
<dbReference type="InterPro" id="IPR025944">
    <property type="entry name" value="Sigma_54_int_dom_CS"/>
</dbReference>
<dbReference type="PANTHER" id="PTHR32071:SF117">
    <property type="entry name" value="PTS-DEPENDENT DIHYDROXYACETONE KINASE OPERON REGULATORY PROTEIN-RELATED"/>
    <property type="match status" value="1"/>
</dbReference>
<dbReference type="InterPro" id="IPR027417">
    <property type="entry name" value="P-loop_NTPase"/>
</dbReference>
<dbReference type="FunFam" id="3.40.50.300:FF:000006">
    <property type="entry name" value="DNA-binding transcriptional regulator NtrC"/>
    <property type="match status" value="1"/>
</dbReference>
<dbReference type="GO" id="GO:0006355">
    <property type="term" value="P:regulation of DNA-templated transcription"/>
    <property type="evidence" value="ECO:0007669"/>
    <property type="project" value="InterPro"/>
</dbReference>
<evidence type="ECO:0000256" key="5">
    <source>
        <dbReference type="ARBA" id="ARBA00023163"/>
    </source>
</evidence>
<keyword evidence="5" id="KW-0804">Transcription</keyword>
<dbReference type="EMBL" id="JAAZQD010000007">
    <property type="protein sequence ID" value="NKZ40196.1"/>
    <property type="molecule type" value="Genomic_DNA"/>
</dbReference>
<evidence type="ECO:0000256" key="3">
    <source>
        <dbReference type="ARBA" id="ARBA00023015"/>
    </source>
</evidence>
<sequence length="336" mass="37695">MDDALRFNLLGSSPQFAHVLAQIRRVARFDITVLVSGETGTGKELAAHAVHYLGDRAGGPFIPINCGALSESLVESELFGHERGAFTDARQAAPGLISEADGGTLFLDEIDALSSKAQASLLRFLQDGTYRRVGGTQMRQADVRLIAASNADLDALVESRRFRRDLLYRLKVLPLHMPPLRERGEDVVELAQTFLDRLNQRYIDDMPGKRFHPRTIAALAHHDWPGNVRELEHFVQREFLMCEDRVIHAMPDHHASDSRSHAAEPRFNGAFREAKARAIAEFERRYVASAMKRAHGNISEAARMAGQDRSAFSKLVRKYREKAEPAVRREKHSVDP</sequence>
<evidence type="ECO:0000256" key="4">
    <source>
        <dbReference type="ARBA" id="ARBA00023125"/>
    </source>
</evidence>
<dbReference type="InterPro" id="IPR058031">
    <property type="entry name" value="AAA_lid_NorR"/>
</dbReference>
<dbReference type="PROSITE" id="PS00676">
    <property type="entry name" value="SIGMA54_INTERACT_2"/>
    <property type="match status" value="1"/>
</dbReference>
<dbReference type="SMART" id="SM00382">
    <property type="entry name" value="AAA"/>
    <property type="match status" value="1"/>
</dbReference>
<dbReference type="Gene3D" id="3.40.50.300">
    <property type="entry name" value="P-loop containing nucleotide triphosphate hydrolases"/>
    <property type="match status" value="1"/>
</dbReference>
<evidence type="ECO:0000313" key="7">
    <source>
        <dbReference type="EMBL" id="NKZ40196.1"/>
    </source>
</evidence>
<dbReference type="AlphaFoldDB" id="A0A846ZQ99"/>
<dbReference type="GO" id="GO:0005524">
    <property type="term" value="F:ATP binding"/>
    <property type="evidence" value="ECO:0007669"/>
    <property type="project" value="UniProtKB-KW"/>
</dbReference>
<reference evidence="7 8" key="1">
    <citation type="journal article" date="2017" name="Int. J. Syst. Evol. Microbiol.">
        <title>Oleiagrimonas citrea sp. nov., a marine bacterium isolated from tidal flat sediment and emended description of the genus Oleiagrimonas Fang et al. 2015 and Oleiagrimonas soli.</title>
        <authorList>
            <person name="Yang S.H."/>
            <person name="Seo H.S."/>
            <person name="Seong C.N."/>
            <person name="Kwon K.K."/>
        </authorList>
    </citation>
    <scope>NUCLEOTIDE SEQUENCE [LARGE SCALE GENOMIC DNA]</scope>
    <source>
        <strain evidence="7 8">MEBiC09124</strain>
    </source>
</reference>
<dbReference type="PROSITE" id="PS50045">
    <property type="entry name" value="SIGMA54_INTERACT_4"/>
    <property type="match status" value="1"/>
</dbReference>
<evidence type="ECO:0000256" key="1">
    <source>
        <dbReference type="ARBA" id="ARBA00022741"/>
    </source>
</evidence>
<feature type="domain" description="Sigma-54 factor interaction" evidence="6">
    <location>
        <begin position="9"/>
        <end position="240"/>
    </location>
</feature>
<dbReference type="GO" id="GO:0043565">
    <property type="term" value="F:sequence-specific DNA binding"/>
    <property type="evidence" value="ECO:0007669"/>
    <property type="project" value="InterPro"/>
</dbReference>
<accession>A0A846ZQ99</accession>
<dbReference type="PANTHER" id="PTHR32071">
    <property type="entry name" value="TRANSCRIPTIONAL REGULATORY PROTEIN"/>
    <property type="match status" value="1"/>
</dbReference>
<dbReference type="Proteomes" id="UP000541636">
    <property type="component" value="Unassembled WGS sequence"/>
</dbReference>
<dbReference type="Pfam" id="PF25601">
    <property type="entry name" value="AAA_lid_14"/>
    <property type="match status" value="1"/>
</dbReference>
<name>A0A846ZQ99_9GAMM</name>
<dbReference type="Pfam" id="PF02954">
    <property type="entry name" value="HTH_8"/>
    <property type="match status" value="1"/>
</dbReference>
<dbReference type="RefSeq" id="WP_113064916.1">
    <property type="nucleotide sequence ID" value="NZ_JAAZQD010000007.1"/>
</dbReference>
<dbReference type="InterPro" id="IPR009057">
    <property type="entry name" value="Homeodomain-like_sf"/>
</dbReference>
<keyword evidence="1" id="KW-0547">Nucleotide-binding</keyword>
<dbReference type="Gene3D" id="1.10.8.60">
    <property type="match status" value="1"/>
</dbReference>
<comment type="caution">
    <text evidence="7">The sequence shown here is derived from an EMBL/GenBank/DDBJ whole genome shotgun (WGS) entry which is preliminary data.</text>
</comment>
<dbReference type="Pfam" id="PF00158">
    <property type="entry name" value="Sigma54_activat"/>
    <property type="match status" value="1"/>
</dbReference>
<dbReference type="Gene3D" id="1.10.10.60">
    <property type="entry name" value="Homeodomain-like"/>
    <property type="match status" value="1"/>
</dbReference>
<proteinExistence type="predicted"/>
<evidence type="ECO:0000259" key="6">
    <source>
        <dbReference type="PROSITE" id="PS50045"/>
    </source>
</evidence>
<dbReference type="InterPro" id="IPR003593">
    <property type="entry name" value="AAA+_ATPase"/>
</dbReference>
<evidence type="ECO:0000256" key="2">
    <source>
        <dbReference type="ARBA" id="ARBA00022840"/>
    </source>
</evidence>
<keyword evidence="8" id="KW-1185">Reference proteome</keyword>
<dbReference type="SUPFAM" id="SSF52540">
    <property type="entry name" value="P-loop containing nucleoside triphosphate hydrolases"/>
    <property type="match status" value="1"/>
</dbReference>
<keyword evidence="2" id="KW-0067">ATP-binding</keyword>
<dbReference type="InterPro" id="IPR002197">
    <property type="entry name" value="HTH_Fis"/>
</dbReference>
<evidence type="ECO:0000313" key="8">
    <source>
        <dbReference type="Proteomes" id="UP000541636"/>
    </source>
</evidence>
<protein>
    <submittedName>
        <fullName evidence="7">Sigma-54-dependent Fis family transcriptional regulator</fullName>
    </submittedName>
</protein>